<dbReference type="AlphaFoldDB" id="A0A3M8WFH0"/>
<protein>
    <submittedName>
        <fullName evidence="2">Uncharacterized protein</fullName>
    </submittedName>
</protein>
<evidence type="ECO:0000313" key="2">
    <source>
        <dbReference type="EMBL" id="RNG28317.1"/>
    </source>
</evidence>
<dbReference type="Proteomes" id="UP000275401">
    <property type="component" value="Unassembled WGS sequence"/>
</dbReference>
<dbReference type="EMBL" id="RIBZ01000162">
    <property type="protein sequence ID" value="RNG28317.1"/>
    <property type="molecule type" value="Genomic_DNA"/>
</dbReference>
<accession>A0A3M8WFH0</accession>
<keyword evidence="3" id="KW-1185">Reference proteome</keyword>
<organism evidence="2 3">
    <name type="scientific">Streptomyces botrytidirepellens</name>
    <dbReference type="NCBI Taxonomy" id="2486417"/>
    <lineage>
        <taxon>Bacteria</taxon>
        <taxon>Bacillati</taxon>
        <taxon>Actinomycetota</taxon>
        <taxon>Actinomycetes</taxon>
        <taxon>Kitasatosporales</taxon>
        <taxon>Streptomycetaceae</taxon>
        <taxon>Streptomyces</taxon>
    </lineage>
</organism>
<reference evidence="2 3" key="1">
    <citation type="submission" date="2018-11" db="EMBL/GenBank/DDBJ databases">
        <title>The Potential of Streptomyces as Biocontrol Agents against the Tomato grey mould, Botrytis cinerea (Gray mold) Frontiers in Microbiology.</title>
        <authorList>
            <person name="Li D."/>
        </authorList>
    </citation>
    <scope>NUCLEOTIDE SEQUENCE [LARGE SCALE GENOMIC DNA]</scope>
    <source>
        <strain evidence="2 3">NEAU-LD23</strain>
    </source>
</reference>
<comment type="caution">
    <text evidence="2">The sequence shown here is derived from an EMBL/GenBank/DDBJ whole genome shotgun (WGS) entry which is preliminary data.</text>
</comment>
<evidence type="ECO:0000256" key="1">
    <source>
        <dbReference type="SAM" id="MobiDB-lite"/>
    </source>
</evidence>
<proteinExistence type="predicted"/>
<name>A0A3M8WFH0_9ACTN</name>
<feature type="region of interest" description="Disordered" evidence="1">
    <location>
        <begin position="1"/>
        <end position="35"/>
    </location>
</feature>
<evidence type="ECO:0000313" key="3">
    <source>
        <dbReference type="Proteomes" id="UP000275401"/>
    </source>
</evidence>
<sequence>MPRNSREDQPAAVEDAAGEGQATPLAEEAHPISPLATPQQVDRIMSLLAERGHNDEGNNSATGLMGRAGIKKLSQTEASAYINFWQGGRW</sequence>
<dbReference type="RefSeq" id="WP_123099972.1">
    <property type="nucleotide sequence ID" value="NZ_RIBZ01000162.1"/>
</dbReference>
<gene>
    <name evidence="2" type="ORF">EEJ42_12235</name>
</gene>